<dbReference type="VEuPathDB" id="TriTrypDB:TcBrA4_0000500"/>
<dbReference type="VEuPathDB" id="TriTrypDB:TcCLB.511393.40"/>
<dbReference type="VEuPathDB" id="TriTrypDB:C4B63_87g28"/>
<feature type="transmembrane region" description="Helical" evidence="6">
    <location>
        <begin position="56"/>
        <end position="79"/>
    </location>
</feature>
<evidence type="ECO:0000256" key="2">
    <source>
        <dbReference type="ARBA" id="ARBA00008803"/>
    </source>
</evidence>
<feature type="transmembrane region" description="Helical" evidence="6">
    <location>
        <begin position="369"/>
        <end position="387"/>
    </location>
</feature>
<evidence type="ECO:0000256" key="4">
    <source>
        <dbReference type="ARBA" id="ARBA00022989"/>
    </source>
</evidence>
<dbReference type="VEuPathDB" id="TriTrypDB:TcG_06008"/>
<evidence type="ECO:0000256" key="6">
    <source>
        <dbReference type="SAM" id="Phobius"/>
    </source>
</evidence>
<dbReference type="VEuPathDB" id="TriTrypDB:TCSYLVIO_009809"/>
<dbReference type="VEuPathDB" id="TriTrypDB:C4B63_87g27"/>
<feature type="transmembrane region" description="Helical" evidence="6">
    <location>
        <begin position="180"/>
        <end position="208"/>
    </location>
</feature>
<evidence type="ECO:0000256" key="1">
    <source>
        <dbReference type="ARBA" id="ARBA00004141"/>
    </source>
</evidence>
<keyword evidence="5 6" id="KW-0472">Membrane</keyword>
<dbReference type="Pfam" id="PF05346">
    <property type="entry name" value="DUF747"/>
    <property type="match status" value="1"/>
</dbReference>
<dbReference type="VEuPathDB" id="TriTrypDB:BCY84_12806"/>
<dbReference type="VEuPathDB" id="TriTrypDB:TCDM_07993"/>
<dbReference type="PANTHER" id="PTHR13317:SF4">
    <property type="entry name" value="TRANSMEMBRANE ANTERIOR POSTERIOR TRANSFORMATION PROTEIN 1 HOMOLOG"/>
    <property type="match status" value="1"/>
</dbReference>
<accession>A0A2V2VSB6</accession>
<keyword evidence="4 6" id="KW-1133">Transmembrane helix</keyword>
<feature type="transmembrane region" description="Helical" evidence="6">
    <location>
        <begin position="91"/>
        <end position="111"/>
    </location>
</feature>
<dbReference type="GO" id="GO:0005789">
    <property type="term" value="C:endoplasmic reticulum membrane"/>
    <property type="evidence" value="ECO:0007669"/>
    <property type="project" value="TreeGrafter"/>
</dbReference>
<dbReference type="InterPro" id="IPR008010">
    <property type="entry name" value="Tatp1"/>
</dbReference>
<dbReference type="VEuPathDB" id="TriTrypDB:C3747_220g68"/>
<dbReference type="VEuPathDB" id="TriTrypDB:Tc_MARK_2236"/>
<evidence type="ECO:0000313" key="7">
    <source>
        <dbReference type="EMBL" id="PWU99285.1"/>
    </source>
</evidence>
<dbReference type="EMBL" id="PRFC01000220">
    <property type="protein sequence ID" value="PWU99285.1"/>
    <property type="molecule type" value="Genomic_DNA"/>
</dbReference>
<sequence>MREQILRSLFGSTKSERAGRSVHDGDDPSHLPKGTGFNEYLDHFVRMPEMLVEIEFYFALTILGMAENLLSMLLLPLKCIVAFPRLERRDIVALVLIAVGMLTYCSLSLYATHLYAYLYHVVRRTSFIKLVMVFNILEVVDRLLSALSQEVIEVLTISVQNWEKKNPQHPRPEVLFTHSLWLPVGSAILSVVCVAVHAVTLLLSVVTLNVAMNAEDRLLLALMVGTNLSEVKGAAYKKYNRESLLQVTAADAVERLKFLLFVLVMALQHMHEQFHVLDIADMLLVFLGEVFVDFTKHLFVAKFNGISLSVYRTYAQLTILDMASETVLWRLGDNIHIRCVDEPQLRVDNVKTLLSASDGFFPKYVKRTGYVPVPYAALLLWSLYPFVSMMLLRAPLLFALSLAILVLLKILLSELIRGVATRFVVRSLIVLQHSEPRRGNGGAAGILFGVSPLGTPFVGSLKGGSEDADGGPVATLQLTSFLCSLLSLEPFDLQAGKAKR</sequence>
<comment type="similarity">
    <text evidence="2">Belongs to the TAPT1 family.</text>
</comment>
<dbReference type="PANTHER" id="PTHR13317">
    <property type="entry name" value="TRANSMEMBRANE ANTERIOR POSTERIOR TRANSFORMATION PROTEIN 1 HOMOLOG"/>
    <property type="match status" value="1"/>
</dbReference>
<reference evidence="7 8" key="1">
    <citation type="journal article" date="2018" name="Microb. Genom.">
        <title>Expanding an expanded genome: long-read sequencing of Trypanosoma cruzi.</title>
        <authorList>
            <person name="Berna L."/>
            <person name="Rodriguez M."/>
            <person name="Chiribao M.L."/>
            <person name="Parodi-Talice A."/>
            <person name="Pita S."/>
            <person name="Rijo G."/>
            <person name="Alvarez-Valin F."/>
            <person name="Robello C."/>
        </authorList>
    </citation>
    <scope>NUCLEOTIDE SEQUENCE [LARGE SCALE GENOMIC DNA]</scope>
    <source>
        <strain evidence="7 8">TCC</strain>
    </source>
</reference>
<name>A0A2V2VSB6_TRYCR</name>
<dbReference type="VEuPathDB" id="TriTrypDB:TcCL_NonESM07999"/>
<protein>
    <submittedName>
        <fullName evidence="7">Uncharacterized protein</fullName>
    </submittedName>
</protein>
<dbReference type="AlphaFoldDB" id="A0A2V2VSB6"/>
<comment type="subcellular location">
    <subcellularLocation>
        <location evidence="1">Membrane</location>
        <topology evidence="1">Multi-pass membrane protein</topology>
    </subcellularLocation>
</comment>
<evidence type="ECO:0000313" key="8">
    <source>
        <dbReference type="Proteomes" id="UP000246078"/>
    </source>
</evidence>
<evidence type="ECO:0000256" key="5">
    <source>
        <dbReference type="ARBA" id="ARBA00023136"/>
    </source>
</evidence>
<evidence type="ECO:0000256" key="3">
    <source>
        <dbReference type="ARBA" id="ARBA00022692"/>
    </source>
</evidence>
<dbReference type="VEuPathDB" id="TriTrypDB:TcCLB.503565.20"/>
<organism evidence="7 8">
    <name type="scientific">Trypanosoma cruzi</name>
    <dbReference type="NCBI Taxonomy" id="5693"/>
    <lineage>
        <taxon>Eukaryota</taxon>
        <taxon>Discoba</taxon>
        <taxon>Euglenozoa</taxon>
        <taxon>Kinetoplastea</taxon>
        <taxon>Metakinetoplastina</taxon>
        <taxon>Trypanosomatida</taxon>
        <taxon>Trypanosomatidae</taxon>
        <taxon>Trypanosoma</taxon>
        <taxon>Schizotrypanum</taxon>
    </lineage>
</organism>
<proteinExistence type="inferred from homology"/>
<dbReference type="VEuPathDB" id="TriTrypDB:ECC02_000839"/>
<comment type="caution">
    <text evidence="7">The sequence shown here is derived from an EMBL/GenBank/DDBJ whole genome shotgun (WGS) entry which is preliminary data.</text>
</comment>
<gene>
    <name evidence="7" type="ORF">C3747_220g68</name>
</gene>
<keyword evidence="3 6" id="KW-0812">Transmembrane</keyword>
<dbReference type="Proteomes" id="UP000246078">
    <property type="component" value="Unassembled WGS sequence"/>
</dbReference>
<feature type="transmembrane region" description="Helical" evidence="6">
    <location>
        <begin position="393"/>
        <end position="412"/>
    </location>
</feature>
<dbReference type="OrthoDB" id="29023at2759"/>